<dbReference type="OrthoDB" id="5985669at2759"/>
<organism evidence="2 3">
    <name type="scientific">Xenopus tropicalis</name>
    <name type="common">Western clawed frog</name>
    <name type="synonym">Silurana tropicalis</name>
    <dbReference type="NCBI Taxonomy" id="8364"/>
    <lineage>
        <taxon>Eukaryota</taxon>
        <taxon>Metazoa</taxon>
        <taxon>Chordata</taxon>
        <taxon>Craniata</taxon>
        <taxon>Vertebrata</taxon>
        <taxon>Euteleostomi</taxon>
        <taxon>Amphibia</taxon>
        <taxon>Batrachia</taxon>
        <taxon>Anura</taxon>
        <taxon>Pipoidea</taxon>
        <taxon>Pipidae</taxon>
        <taxon>Xenopodinae</taxon>
        <taxon>Xenopus</taxon>
        <taxon>Silurana</taxon>
    </lineage>
</organism>
<keyword evidence="1" id="KW-0472">Membrane</keyword>
<dbReference type="RefSeq" id="XP_031759845.1">
    <property type="nucleotide sequence ID" value="XM_031903985.1"/>
</dbReference>
<dbReference type="AlphaFoldDB" id="A0A8J1JS70"/>
<dbReference type="AGR" id="Xenbase:XB-GENE-29087487"/>
<evidence type="ECO:0000313" key="2">
    <source>
        <dbReference type="Proteomes" id="UP000008143"/>
    </source>
</evidence>
<feature type="transmembrane region" description="Helical" evidence="1">
    <location>
        <begin position="64"/>
        <end position="83"/>
    </location>
</feature>
<name>A0A8J1JS70_XENTR</name>
<evidence type="ECO:0000256" key="1">
    <source>
        <dbReference type="SAM" id="Phobius"/>
    </source>
</evidence>
<protein>
    <submittedName>
        <fullName evidence="3">E3 ubiquitin-protein ligase DCST1</fullName>
    </submittedName>
</protein>
<evidence type="ECO:0000313" key="4">
    <source>
        <dbReference type="Xenbase" id="XB-GENE-29087487"/>
    </source>
</evidence>
<gene>
    <name evidence="3 4" type="primary">LOC101734054</name>
</gene>
<dbReference type="GeneID" id="101734054"/>
<feature type="transmembrane region" description="Helical" evidence="1">
    <location>
        <begin position="373"/>
        <end position="394"/>
    </location>
</feature>
<dbReference type="InterPro" id="IPR051856">
    <property type="entry name" value="CSR-E3_Ligase_Protein"/>
</dbReference>
<keyword evidence="2" id="KW-1185">Reference proteome</keyword>
<accession>A0A8J1JS70</accession>
<keyword evidence="1" id="KW-0812">Transmembrane</keyword>
<reference evidence="3" key="1">
    <citation type="submission" date="2025-08" db="UniProtKB">
        <authorList>
            <consortium name="RefSeq"/>
        </authorList>
    </citation>
    <scope>IDENTIFICATION</scope>
    <source>
        <strain evidence="3">Nigerian</strain>
        <tissue evidence="3">Liver and blood</tissue>
    </source>
</reference>
<keyword evidence="1" id="KW-1133">Transmembrane helix</keyword>
<dbReference type="OMA" id="KWFANTE"/>
<dbReference type="Xenbase" id="XB-GENE-29087487">
    <property type="gene designation" value="LOC101734054"/>
</dbReference>
<sequence length="396" mass="45776">MNEKEMKQKIREMIRKKKSKGLKCLLYKEKRPNSTITRILVRALPNFVLDVFFSEENKYRILKILFRTILGFLVGLLLHFTLVQPFYNEPGNKNMIRYGIAVIISLGWAVSAYFRCMTILVFPSILEKRANIFICIFALNLLLKEPFFNMYDNMYEVLISIGCTAEMKINHTKLMLQVTINPLRKIIKDLVVNAKELKNYTLGILNSFQEVRAEVESTEGYNKDRELKLIEQQKKEGHPLNTQQKFTLKNMLRCEGMMESGVNNCRNWFKGRYLKCKEKIAVPILYKVICLPLNMTFLCNIQKAVLPFCKKHSPMDEDFGQLFDNLSASIDNLTSDFDVDIDVEKADDSRSLKTSFATAIKAIKSGPEKVRRMASLVSAIFWMSLVSVMFICLLST</sequence>
<evidence type="ECO:0000313" key="3">
    <source>
        <dbReference type="RefSeq" id="XP_031759845.1"/>
    </source>
</evidence>
<dbReference type="PANTHER" id="PTHR21041">
    <property type="entry name" value="DENDRITIC CELL-SPECIFIC TRANSMEMBRANE PROTEIN"/>
    <property type="match status" value="1"/>
</dbReference>
<dbReference type="PANTHER" id="PTHR21041:SF17">
    <property type="entry name" value="E3 UBIQUITIN-PROTEIN LIGASE DCST1"/>
    <property type="match status" value="1"/>
</dbReference>
<dbReference type="KEGG" id="xtr:101734054"/>
<feature type="transmembrane region" description="Helical" evidence="1">
    <location>
        <begin position="95"/>
        <end position="114"/>
    </location>
</feature>
<dbReference type="Proteomes" id="UP000008143">
    <property type="component" value="Chromosome 6"/>
</dbReference>
<proteinExistence type="predicted"/>